<dbReference type="PRINTS" id="PR01005">
    <property type="entry name" value="FLGHOOKAP1"/>
</dbReference>
<dbReference type="PANTHER" id="PTHR30033:SF1">
    <property type="entry name" value="FLAGELLAR HOOK-ASSOCIATED PROTEIN 1"/>
    <property type="match status" value="1"/>
</dbReference>
<dbReference type="Pfam" id="PF06429">
    <property type="entry name" value="Flg_bbr_C"/>
    <property type="match status" value="1"/>
</dbReference>
<evidence type="ECO:0000256" key="6">
    <source>
        <dbReference type="ARBA" id="ARBA00023143"/>
    </source>
</evidence>
<accession>A0ABV9JS46</accession>
<protein>
    <recommendedName>
        <fullName evidence="4">Flagellar hook-associated protein 1</fullName>
    </recommendedName>
</protein>
<evidence type="ECO:0000256" key="3">
    <source>
        <dbReference type="ARBA" id="ARBA00009677"/>
    </source>
</evidence>
<evidence type="ECO:0000256" key="5">
    <source>
        <dbReference type="ARBA" id="ARBA00022525"/>
    </source>
</evidence>
<dbReference type="InterPro" id="IPR019776">
    <property type="entry name" value="Flagellar_basal_body_rod_CS"/>
</dbReference>
<dbReference type="PROSITE" id="PS00588">
    <property type="entry name" value="FLAGELLA_BB_ROD"/>
    <property type="match status" value="1"/>
</dbReference>
<sequence length="679" mass="72057">MSDNLLKIGTSAILSSAALLSTTSNNIANVNSEGYTRQRTEFEANILGLGVGRGTTERLVNSFALKQLWRDTSAVGYASQYVSEASRVDSLFADSSNSISTGISNLFTQLQTAINDPSSSAARQLVIGGAQTLLNKFSTLSSQVLDQGTYVNEQLSVYAQEANSYINSIATLNREILNYGTNPAKPPPLDLLDKRDETIRKLSELMDIQVLDASNGEKQIFMGTGQSLVMEDGKFNLFNVSGNPDPKRQTLQLQVNGKSSIVSSVDENDIGGKIGGLLKFRSDILEPAQLQLGQLAVTFADAFNTQNKLGMDGDGLIGQDIFKLPAFSGLPYTKNVGTGTVSGTFVPTLGTEVPANNFKVVFSSATQFTVQAVDAEGNVISTRPEPPATDYTLTGAGPYTFTSSGTEDLFGLEFTITNGGTAFAAGDAFLLKPLADAAANVELATNRPNAIALASPLVGDKAVTNLGNAQVEGIQVSSIGGATDLLSAPSTFNSGQPLTITYLGGNQFEVNDNNGTTETYTFPSNNYDDFLSNFPSFANAGFDFSISGVPTAGDTFTIDYNVGGFKDNRNGLLLGQLQNSDTVRISAENIPNADKYQSFTQAYGSMVGYIGERTSQAKINLSAQSALLEQTSAWNESLSGVSMDEEAADLVRFQQTYAAAAKILSASQSIFDTLLQATR</sequence>
<evidence type="ECO:0000313" key="9">
    <source>
        <dbReference type="EMBL" id="MFC4656954.1"/>
    </source>
</evidence>
<dbReference type="InterPro" id="IPR010930">
    <property type="entry name" value="Flg_bb/hook_C_dom"/>
</dbReference>
<dbReference type="Pfam" id="PF22638">
    <property type="entry name" value="FlgK_D1"/>
    <property type="match status" value="1"/>
</dbReference>
<feature type="domain" description="Flagellar hook-associated protein FlgK helical" evidence="8">
    <location>
        <begin position="86"/>
        <end position="322"/>
    </location>
</feature>
<dbReference type="RefSeq" id="WP_377336516.1">
    <property type="nucleotide sequence ID" value="NZ_JBHSGB010000017.1"/>
</dbReference>
<keyword evidence="9" id="KW-0966">Cell projection</keyword>
<keyword evidence="6" id="KW-0975">Bacterial flagellum</keyword>
<proteinExistence type="inferred from homology"/>
<dbReference type="PANTHER" id="PTHR30033">
    <property type="entry name" value="FLAGELLAR HOOK-ASSOCIATED PROTEIN 1"/>
    <property type="match status" value="1"/>
</dbReference>
<evidence type="ECO:0000256" key="1">
    <source>
        <dbReference type="ARBA" id="ARBA00004365"/>
    </source>
</evidence>
<reference evidence="10" key="1">
    <citation type="journal article" date="2019" name="Int. J. Syst. Evol. Microbiol.">
        <title>The Global Catalogue of Microorganisms (GCM) 10K type strain sequencing project: providing services to taxonomists for standard genome sequencing and annotation.</title>
        <authorList>
            <consortium name="The Broad Institute Genomics Platform"/>
            <consortium name="The Broad Institute Genome Sequencing Center for Infectious Disease"/>
            <person name="Wu L."/>
            <person name="Ma J."/>
        </authorList>
    </citation>
    <scope>NUCLEOTIDE SEQUENCE [LARGE SCALE GENOMIC DNA]</scope>
    <source>
        <strain evidence="10">DT28</strain>
    </source>
</reference>
<evidence type="ECO:0000313" key="10">
    <source>
        <dbReference type="Proteomes" id="UP001595962"/>
    </source>
</evidence>
<keyword evidence="5" id="KW-0964">Secreted</keyword>
<dbReference type="SUPFAM" id="SSF64518">
    <property type="entry name" value="Phase 1 flagellin"/>
    <property type="match status" value="2"/>
</dbReference>
<comment type="similarity">
    <text evidence="3">Belongs to the flagella basal body rod proteins family.</text>
</comment>
<evidence type="ECO:0000259" key="8">
    <source>
        <dbReference type="Pfam" id="PF22638"/>
    </source>
</evidence>
<feature type="domain" description="Flagellar basal-body/hook protein C-terminal" evidence="7">
    <location>
        <begin position="639"/>
        <end position="676"/>
    </location>
</feature>
<evidence type="ECO:0000256" key="2">
    <source>
        <dbReference type="ARBA" id="ARBA00004613"/>
    </source>
</evidence>
<dbReference type="Proteomes" id="UP001595962">
    <property type="component" value="Unassembled WGS sequence"/>
</dbReference>
<dbReference type="NCBIfam" id="TIGR02492">
    <property type="entry name" value="flgK_ends"/>
    <property type="match status" value="1"/>
</dbReference>
<comment type="subcellular location">
    <subcellularLocation>
        <location evidence="1">Bacterial flagellum</location>
    </subcellularLocation>
    <subcellularLocation>
        <location evidence="2">Secreted</location>
    </subcellularLocation>
</comment>
<dbReference type="InterPro" id="IPR002371">
    <property type="entry name" value="FlgK"/>
</dbReference>
<comment type="caution">
    <text evidence="9">The sequence shown here is derived from an EMBL/GenBank/DDBJ whole genome shotgun (WGS) entry which is preliminary data.</text>
</comment>
<keyword evidence="10" id="KW-1185">Reference proteome</keyword>
<name>A0ABV9JS46_9GAMM</name>
<gene>
    <name evidence="9" type="primary">flgK</name>
    <name evidence="9" type="ORF">ACFO3I_18185</name>
</gene>
<dbReference type="EMBL" id="JBHSGB010000017">
    <property type="protein sequence ID" value="MFC4656954.1"/>
    <property type="molecule type" value="Genomic_DNA"/>
</dbReference>
<dbReference type="InterPro" id="IPR053927">
    <property type="entry name" value="FlgK_helical"/>
</dbReference>
<evidence type="ECO:0000259" key="7">
    <source>
        <dbReference type="Pfam" id="PF06429"/>
    </source>
</evidence>
<evidence type="ECO:0000256" key="4">
    <source>
        <dbReference type="ARBA" id="ARBA00016244"/>
    </source>
</evidence>
<keyword evidence="9" id="KW-0282">Flagellum</keyword>
<organism evidence="9 10">
    <name type="scientific">Rheinheimera marina</name>
    <dbReference type="NCBI Taxonomy" id="1774958"/>
    <lineage>
        <taxon>Bacteria</taxon>
        <taxon>Pseudomonadati</taxon>
        <taxon>Pseudomonadota</taxon>
        <taxon>Gammaproteobacteria</taxon>
        <taxon>Chromatiales</taxon>
        <taxon>Chromatiaceae</taxon>
        <taxon>Rheinheimera</taxon>
    </lineage>
</organism>
<keyword evidence="9" id="KW-0969">Cilium</keyword>